<evidence type="ECO:0000256" key="3">
    <source>
        <dbReference type="ARBA" id="ARBA00022692"/>
    </source>
</evidence>
<sequence length="372" mass="42810">MVIYYRKERNAGTKPMKLGARILKTGIAIVLALYLATWLGLPTPVFAGIAAVFAIQPSIYRSFLTIVDQVQANIIGAALAITFGLLFGTGPVIIGLTAVMVIAINLKLKIEHTIPIALVTVIAILESAGDHFLSFALIRTATVVLGVLSSFLVNLIFLPPKYETKLVHHIMENTEEILKWIRLSSRQSTDHSTLKDDIDQIKERMIKLDHIYLLYKEERSYLKKTTYVKSRKLVLFRQAIMTSNRALYLLKKLHKLENEIHLMPEHFRESLTDEIDYLLYWHERTLMKFVGKMKPQDDDFQNECSLRLEALTKSFIQHQQNQENDLLDYNMLNVMSSIIEYRDELEHLDTLITSFQTYHPKDSEIETEEKEA</sequence>
<feature type="transmembrane region" description="Helical" evidence="6">
    <location>
        <begin position="136"/>
        <end position="158"/>
    </location>
</feature>
<feature type="transmembrane region" description="Helical" evidence="6">
    <location>
        <begin position="21"/>
        <end position="39"/>
    </location>
</feature>
<dbReference type="EMBL" id="CABWLH010000008">
    <property type="protein sequence ID" value="VXB12990.1"/>
    <property type="molecule type" value="Genomic_DNA"/>
</dbReference>
<gene>
    <name evidence="7" type="primary">ygaE</name>
    <name evidence="7" type="ORF">BACI348_30306</name>
</gene>
<comment type="subcellular location">
    <subcellularLocation>
        <location evidence="1">Cell membrane</location>
        <topology evidence="1">Multi-pass membrane protein</topology>
    </subcellularLocation>
</comment>
<keyword evidence="4 6" id="KW-1133">Transmembrane helix</keyword>
<evidence type="ECO:0000256" key="2">
    <source>
        <dbReference type="ARBA" id="ARBA00022475"/>
    </source>
</evidence>
<name>A0A653N6D3_BACAB</name>
<evidence type="ECO:0000313" key="8">
    <source>
        <dbReference type="Proteomes" id="UP000433089"/>
    </source>
</evidence>
<evidence type="ECO:0000256" key="5">
    <source>
        <dbReference type="ARBA" id="ARBA00023136"/>
    </source>
</evidence>
<dbReference type="AlphaFoldDB" id="A0A653N6D3"/>
<dbReference type="InterPro" id="IPR010343">
    <property type="entry name" value="ArAE_1"/>
</dbReference>
<evidence type="ECO:0000256" key="1">
    <source>
        <dbReference type="ARBA" id="ARBA00004651"/>
    </source>
</evidence>
<keyword evidence="2" id="KW-1003">Cell membrane</keyword>
<keyword evidence="3 6" id="KW-0812">Transmembrane</keyword>
<evidence type="ECO:0000313" key="7">
    <source>
        <dbReference type="EMBL" id="VXB12990.1"/>
    </source>
</evidence>
<dbReference type="Proteomes" id="UP000433089">
    <property type="component" value="Unassembled WGS sequence"/>
</dbReference>
<feature type="transmembrane region" description="Helical" evidence="6">
    <location>
        <begin position="75"/>
        <end position="104"/>
    </location>
</feature>
<dbReference type="PANTHER" id="PTHR30509:SF27">
    <property type="entry name" value="UPF0421 PROTEIN YGAE"/>
    <property type="match status" value="1"/>
</dbReference>
<dbReference type="Pfam" id="PF06081">
    <property type="entry name" value="ArAE_1"/>
    <property type="match status" value="1"/>
</dbReference>
<keyword evidence="5 6" id="KW-0472">Membrane</keyword>
<dbReference type="PANTHER" id="PTHR30509">
    <property type="entry name" value="P-HYDROXYBENZOIC ACID EFFLUX PUMP SUBUNIT-RELATED"/>
    <property type="match status" value="1"/>
</dbReference>
<organism evidence="7 8">
    <name type="scientific">Bacillus altitudinis</name>
    <dbReference type="NCBI Taxonomy" id="293387"/>
    <lineage>
        <taxon>Bacteria</taxon>
        <taxon>Bacillati</taxon>
        <taxon>Bacillota</taxon>
        <taxon>Bacilli</taxon>
        <taxon>Bacillales</taxon>
        <taxon>Bacillaceae</taxon>
        <taxon>Bacillus</taxon>
    </lineage>
</organism>
<evidence type="ECO:0000256" key="4">
    <source>
        <dbReference type="ARBA" id="ARBA00022989"/>
    </source>
</evidence>
<proteinExistence type="predicted"/>
<dbReference type="GO" id="GO:0005886">
    <property type="term" value="C:plasma membrane"/>
    <property type="evidence" value="ECO:0007669"/>
    <property type="project" value="UniProtKB-SubCell"/>
</dbReference>
<feature type="transmembrane region" description="Helical" evidence="6">
    <location>
        <begin position="110"/>
        <end position="129"/>
    </location>
</feature>
<protein>
    <submittedName>
        <fullName evidence="7">Putative membrane protein</fullName>
    </submittedName>
</protein>
<evidence type="ECO:0000256" key="6">
    <source>
        <dbReference type="SAM" id="Phobius"/>
    </source>
</evidence>
<accession>A0A653N6D3</accession>
<reference evidence="7 8" key="1">
    <citation type="submission" date="2019-10" db="EMBL/GenBank/DDBJ databases">
        <authorList>
            <person name="Karimi E."/>
        </authorList>
    </citation>
    <scope>NUCLEOTIDE SEQUENCE [LARGE SCALE GENOMIC DNA]</scope>
    <source>
        <strain evidence="7">Bacillus sp. 348</strain>
    </source>
</reference>